<accession>A0A2P2QBP9</accession>
<proteinExistence type="predicted"/>
<name>A0A2P2QBP9_RHIMU</name>
<sequence length="28" mass="3218">MAILVEKETIPNYVKNVGTKLRMVKLND</sequence>
<evidence type="ECO:0000313" key="1">
    <source>
        <dbReference type="EMBL" id="MBX64337.1"/>
    </source>
</evidence>
<dbReference type="AlphaFoldDB" id="A0A2P2QBP9"/>
<organism evidence="1">
    <name type="scientific">Rhizophora mucronata</name>
    <name type="common">Asiatic mangrove</name>
    <dbReference type="NCBI Taxonomy" id="61149"/>
    <lineage>
        <taxon>Eukaryota</taxon>
        <taxon>Viridiplantae</taxon>
        <taxon>Streptophyta</taxon>
        <taxon>Embryophyta</taxon>
        <taxon>Tracheophyta</taxon>
        <taxon>Spermatophyta</taxon>
        <taxon>Magnoliopsida</taxon>
        <taxon>eudicotyledons</taxon>
        <taxon>Gunneridae</taxon>
        <taxon>Pentapetalae</taxon>
        <taxon>rosids</taxon>
        <taxon>fabids</taxon>
        <taxon>Malpighiales</taxon>
        <taxon>Rhizophoraceae</taxon>
        <taxon>Rhizophora</taxon>
    </lineage>
</organism>
<reference evidence="1" key="1">
    <citation type="submission" date="2018-02" db="EMBL/GenBank/DDBJ databases">
        <title>Rhizophora mucronata_Transcriptome.</title>
        <authorList>
            <person name="Meera S.P."/>
            <person name="Sreeshan A."/>
            <person name="Augustine A."/>
        </authorList>
    </citation>
    <scope>NUCLEOTIDE SEQUENCE</scope>
    <source>
        <tissue evidence="1">Leaf</tissue>
    </source>
</reference>
<protein>
    <submittedName>
        <fullName evidence="1">Uncharacterized protein</fullName>
    </submittedName>
</protein>
<dbReference type="EMBL" id="GGEC01083853">
    <property type="protein sequence ID" value="MBX64337.1"/>
    <property type="molecule type" value="Transcribed_RNA"/>
</dbReference>